<feature type="domain" description="VOC" evidence="2">
    <location>
        <begin position="31"/>
        <end position="146"/>
    </location>
</feature>
<feature type="signal peptide" evidence="1">
    <location>
        <begin position="1"/>
        <end position="20"/>
    </location>
</feature>
<dbReference type="Proteomes" id="UP001596106">
    <property type="component" value="Unassembled WGS sequence"/>
</dbReference>
<reference evidence="4" key="1">
    <citation type="journal article" date="2019" name="Int. J. Syst. Evol. Microbiol.">
        <title>The Global Catalogue of Microorganisms (GCM) 10K type strain sequencing project: providing services to taxonomists for standard genome sequencing and annotation.</title>
        <authorList>
            <consortium name="The Broad Institute Genomics Platform"/>
            <consortium name="The Broad Institute Genome Sequencing Center for Infectious Disease"/>
            <person name="Wu L."/>
            <person name="Ma J."/>
        </authorList>
    </citation>
    <scope>NUCLEOTIDE SEQUENCE [LARGE SCALE GENOMIC DNA]</scope>
    <source>
        <strain evidence="4">CCUG 55250</strain>
    </source>
</reference>
<dbReference type="InterPro" id="IPR037523">
    <property type="entry name" value="VOC_core"/>
</dbReference>
<dbReference type="InterPro" id="IPR004360">
    <property type="entry name" value="Glyas_Fos-R_dOase_dom"/>
</dbReference>
<accession>A0ABW0IFQ3</accession>
<evidence type="ECO:0000256" key="1">
    <source>
        <dbReference type="SAM" id="SignalP"/>
    </source>
</evidence>
<organism evidence="3 4">
    <name type="scientific">Larkinella bovis</name>
    <dbReference type="NCBI Taxonomy" id="683041"/>
    <lineage>
        <taxon>Bacteria</taxon>
        <taxon>Pseudomonadati</taxon>
        <taxon>Bacteroidota</taxon>
        <taxon>Cytophagia</taxon>
        <taxon>Cytophagales</taxon>
        <taxon>Spirosomataceae</taxon>
        <taxon>Larkinella</taxon>
    </lineage>
</organism>
<dbReference type="PANTHER" id="PTHR46142">
    <property type="match status" value="1"/>
</dbReference>
<keyword evidence="1" id="KW-0732">Signal</keyword>
<protein>
    <submittedName>
        <fullName evidence="3">VOC family protein</fullName>
    </submittedName>
</protein>
<evidence type="ECO:0000259" key="2">
    <source>
        <dbReference type="PROSITE" id="PS51819"/>
    </source>
</evidence>
<comment type="caution">
    <text evidence="3">The sequence shown here is derived from an EMBL/GenBank/DDBJ whole genome shotgun (WGS) entry which is preliminary data.</text>
</comment>
<feature type="chain" id="PRO_5045613999" evidence="1">
    <location>
        <begin position="21"/>
        <end position="148"/>
    </location>
</feature>
<evidence type="ECO:0000313" key="4">
    <source>
        <dbReference type="Proteomes" id="UP001596106"/>
    </source>
</evidence>
<dbReference type="EMBL" id="JBHSMA010000005">
    <property type="protein sequence ID" value="MFC5411211.1"/>
    <property type="molecule type" value="Genomic_DNA"/>
</dbReference>
<gene>
    <name evidence="3" type="ORF">ACFPMF_17955</name>
</gene>
<dbReference type="RefSeq" id="WP_379847838.1">
    <property type="nucleotide sequence ID" value="NZ_JBHSMA010000005.1"/>
</dbReference>
<keyword evidence="4" id="KW-1185">Reference proteome</keyword>
<dbReference type="SUPFAM" id="SSF54593">
    <property type="entry name" value="Glyoxalase/Bleomycin resistance protein/Dihydroxybiphenyl dioxygenase"/>
    <property type="match status" value="1"/>
</dbReference>
<name>A0ABW0IFQ3_9BACT</name>
<dbReference type="InterPro" id="IPR029068">
    <property type="entry name" value="Glyas_Bleomycin-R_OHBP_Dase"/>
</dbReference>
<proteinExistence type="predicted"/>
<dbReference type="Gene3D" id="3.10.180.10">
    <property type="entry name" value="2,3-Dihydroxybiphenyl 1,2-Dioxygenase, domain 1"/>
    <property type="match status" value="1"/>
</dbReference>
<dbReference type="PROSITE" id="PS51819">
    <property type="entry name" value="VOC"/>
    <property type="match status" value="1"/>
</dbReference>
<evidence type="ECO:0000313" key="3">
    <source>
        <dbReference type="EMBL" id="MFC5411211.1"/>
    </source>
</evidence>
<dbReference type="Pfam" id="PF00903">
    <property type="entry name" value="Glyoxalase"/>
    <property type="match status" value="1"/>
</dbReference>
<dbReference type="PANTHER" id="PTHR46142:SF3">
    <property type="entry name" value="F18B13.24 PROTEIN"/>
    <property type="match status" value="1"/>
</dbReference>
<sequence>MKRFVLLLPVLFLTMASAFAQSQPTSLGIAGHNHLALQVSDIQVSARFFRDIMGLKPIAVPDNLKAIRAWFDIGNGQQIHLLAGRTAPVVHDKNGSHFAIFVDDIAQSEQFLTQKGIKFHKQVRFDGVVQIYFPDPDGYLFELNEKKK</sequence>
<dbReference type="CDD" id="cd07245">
    <property type="entry name" value="VOC_like"/>
    <property type="match status" value="1"/>
</dbReference>